<evidence type="ECO:0000313" key="2">
    <source>
        <dbReference type="EMBL" id="KKL86242.1"/>
    </source>
</evidence>
<comment type="caution">
    <text evidence="2">The sequence shown here is derived from an EMBL/GenBank/DDBJ whole genome shotgun (WGS) entry which is preliminary data.</text>
</comment>
<dbReference type="EMBL" id="LAZR01021169">
    <property type="protein sequence ID" value="KKL86242.1"/>
    <property type="molecule type" value="Genomic_DNA"/>
</dbReference>
<gene>
    <name evidence="2" type="ORF">LCGC14_1946680</name>
</gene>
<dbReference type="AlphaFoldDB" id="A0A0F9IFQ2"/>
<protein>
    <recommendedName>
        <fullName evidence="1">Bro-N domain-containing protein</fullName>
    </recommendedName>
</protein>
<evidence type="ECO:0000259" key="1">
    <source>
        <dbReference type="SMART" id="SM01040"/>
    </source>
</evidence>
<reference evidence="2" key="1">
    <citation type="journal article" date="2015" name="Nature">
        <title>Complex archaea that bridge the gap between prokaryotes and eukaryotes.</title>
        <authorList>
            <person name="Spang A."/>
            <person name="Saw J.H."/>
            <person name="Jorgensen S.L."/>
            <person name="Zaremba-Niedzwiedzka K."/>
            <person name="Martijn J."/>
            <person name="Lind A.E."/>
            <person name="van Eijk R."/>
            <person name="Schleper C."/>
            <person name="Guy L."/>
            <person name="Ettema T.J."/>
        </authorList>
    </citation>
    <scope>NUCLEOTIDE SEQUENCE</scope>
</reference>
<proteinExistence type="predicted"/>
<feature type="domain" description="Bro-N" evidence="1">
    <location>
        <begin position="20"/>
        <end position="111"/>
    </location>
</feature>
<name>A0A0F9IFQ2_9ZZZZ</name>
<organism evidence="2">
    <name type="scientific">marine sediment metagenome</name>
    <dbReference type="NCBI Taxonomy" id="412755"/>
    <lineage>
        <taxon>unclassified sequences</taxon>
        <taxon>metagenomes</taxon>
        <taxon>ecological metagenomes</taxon>
    </lineage>
</organism>
<sequence>MTEAESRNYEIITENFNGKDIDFIKKDEKVLITARAIARGLEISKDNVNQIYRNHKNLLERHIGEMKIISPQGTRQITRVFDKTAFIWIAVRSNSPKAIPFQEWTIKVIDDVVNKGLYIERQPEFGSTDWALQTVEVMKSLLLNQKHQEERLKKLEEKDRYIFVIPRTKRKLQDEVHRIAIEYFNGDHSKVWNPLKAHFHVSRYEEFKEEDAQTILKGFVREHPPKFIQKIKENNQNHNVLPSKKEKRGLDALWDMETERKEIYEHENKEV</sequence>
<dbReference type="SMART" id="SM01040">
    <property type="entry name" value="Bro-N"/>
    <property type="match status" value="1"/>
</dbReference>
<dbReference type="InterPro" id="IPR003497">
    <property type="entry name" value="BRO_N_domain"/>
</dbReference>
<accession>A0A0F9IFQ2</accession>
<dbReference type="Pfam" id="PF02498">
    <property type="entry name" value="Bro-N"/>
    <property type="match status" value="1"/>
</dbReference>